<sequence>MADRSAREIASTEEDAVHPIRLKGVKMSLLAFMLYCGAEAMVGLWGACFLVSERSVAPDTAVLWAGLYFGGITAGRFMTGFATLKMSNRTLILIGQLTAIAGGALLLLPLPDTGSLNGMILIGLGLAPIYPDLLHETPARFGERNSARLMGYQMATA</sequence>
<evidence type="ECO:0000256" key="3">
    <source>
        <dbReference type="ARBA" id="ARBA00022448"/>
    </source>
</evidence>
<feature type="transmembrane region" description="Helical" evidence="7">
    <location>
        <begin position="29"/>
        <end position="52"/>
    </location>
</feature>
<evidence type="ECO:0000313" key="8">
    <source>
        <dbReference type="EMBL" id="MFC5471145.1"/>
    </source>
</evidence>
<dbReference type="SUPFAM" id="SSF103473">
    <property type="entry name" value="MFS general substrate transporter"/>
    <property type="match status" value="1"/>
</dbReference>
<dbReference type="Proteomes" id="UP001596105">
    <property type="component" value="Unassembled WGS sequence"/>
</dbReference>
<comment type="caution">
    <text evidence="8">The sequence shown here is derived from an EMBL/GenBank/DDBJ whole genome shotgun (WGS) entry which is preliminary data.</text>
</comment>
<name>A0ABW0M0R6_9BACL</name>
<comment type="subcellular location">
    <subcellularLocation>
        <location evidence="1">Endomembrane system</location>
        <topology evidence="1">Multi-pass membrane protein</topology>
    </subcellularLocation>
</comment>
<evidence type="ECO:0000256" key="7">
    <source>
        <dbReference type="SAM" id="Phobius"/>
    </source>
</evidence>
<dbReference type="Gene3D" id="1.20.1250.20">
    <property type="entry name" value="MFS general substrate transporter like domains"/>
    <property type="match status" value="1"/>
</dbReference>
<proteinExistence type="inferred from homology"/>
<dbReference type="EMBL" id="JBHSMH010000090">
    <property type="protein sequence ID" value="MFC5471145.1"/>
    <property type="molecule type" value="Genomic_DNA"/>
</dbReference>
<dbReference type="RefSeq" id="WP_209746141.1">
    <property type="nucleotide sequence ID" value="NZ_JBHSMH010000090.1"/>
</dbReference>
<reference evidence="9" key="1">
    <citation type="journal article" date="2019" name="Int. J. Syst. Evol. Microbiol.">
        <title>The Global Catalogue of Microorganisms (GCM) 10K type strain sequencing project: providing services to taxonomists for standard genome sequencing and annotation.</title>
        <authorList>
            <consortium name="The Broad Institute Genomics Platform"/>
            <consortium name="The Broad Institute Genome Sequencing Center for Infectious Disease"/>
            <person name="Wu L."/>
            <person name="Ma J."/>
        </authorList>
    </citation>
    <scope>NUCLEOTIDE SEQUENCE [LARGE SCALE GENOMIC DNA]</scope>
    <source>
        <strain evidence="9">CCUG 57113</strain>
    </source>
</reference>
<keyword evidence="5 7" id="KW-1133">Transmembrane helix</keyword>
<feature type="transmembrane region" description="Helical" evidence="7">
    <location>
        <begin position="91"/>
        <end position="110"/>
    </location>
</feature>
<evidence type="ECO:0000256" key="1">
    <source>
        <dbReference type="ARBA" id="ARBA00004127"/>
    </source>
</evidence>
<dbReference type="InterPro" id="IPR036259">
    <property type="entry name" value="MFS_trans_sf"/>
</dbReference>
<evidence type="ECO:0000256" key="6">
    <source>
        <dbReference type="ARBA" id="ARBA00023136"/>
    </source>
</evidence>
<organism evidence="8 9">
    <name type="scientific">Cohnella suwonensis</name>
    <dbReference type="NCBI Taxonomy" id="696072"/>
    <lineage>
        <taxon>Bacteria</taxon>
        <taxon>Bacillati</taxon>
        <taxon>Bacillota</taxon>
        <taxon>Bacilli</taxon>
        <taxon>Bacillales</taxon>
        <taxon>Paenibacillaceae</taxon>
        <taxon>Cohnella</taxon>
    </lineage>
</organism>
<accession>A0ABW0M0R6</accession>
<protein>
    <submittedName>
        <fullName evidence="8">MFS transporter</fullName>
    </submittedName>
</protein>
<comment type="similarity">
    <text evidence="2">Belongs to the major facilitator superfamily.</text>
</comment>
<gene>
    <name evidence="8" type="ORF">ACFPPD_20870</name>
</gene>
<dbReference type="PANTHER" id="PTHR23514:SF3">
    <property type="entry name" value="BYPASS OF STOP CODON PROTEIN 6"/>
    <property type="match status" value="1"/>
</dbReference>
<dbReference type="InterPro" id="IPR051788">
    <property type="entry name" value="MFS_Transporter"/>
</dbReference>
<evidence type="ECO:0000256" key="5">
    <source>
        <dbReference type="ARBA" id="ARBA00022989"/>
    </source>
</evidence>
<evidence type="ECO:0000256" key="4">
    <source>
        <dbReference type="ARBA" id="ARBA00022692"/>
    </source>
</evidence>
<keyword evidence="3" id="KW-0813">Transport</keyword>
<evidence type="ECO:0000313" key="9">
    <source>
        <dbReference type="Proteomes" id="UP001596105"/>
    </source>
</evidence>
<keyword evidence="9" id="KW-1185">Reference proteome</keyword>
<keyword evidence="4 7" id="KW-0812">Transmembrane</keyword>
<feature type="transmembrane region" description="Helical" evidence="7">
    <location>
        <begin position="64"/>
        <end position="84"/>
    </location>
</feature>
<keyword evidence="6 7" id="KW-0472">Membrane</keyword>
<dbReference type="PANTHER" id="PTHR23514">
    <property type="entry name" value="BYPASS OF STOP CODON PROTEIN 6"/>
    <property type="match status" value="1"/>
</dbReference>
<evidence type="ECO:0000256" key="2">
    <source>
        <dbReference type="ARBA" id="ARBA00008335"/>
    </source>
</evidence>